<proteinExistence type="predicted"/>
<reference evidence="10 11" key="1">
    <citation type="submission" date="2018-04" db="EMBL/GenBank/DDBJ databases">
        <authorList>
            <person name="Zhang X."/>
            <person name="Yuan J."/>
            <person name="Li F."/>
            <person name="Xiang J."/>
        </authorList>
    </citation>
    <scope>NUCLEOTIDE SEQUENCE [LARGE SCALE GENOMIC DNA]</scope>
    <source>
        <tissue evidence="10">Muscle</tissue>
    </source>
</reference>
<feature type="coiled-coil region" evidence="6">
    <location>
        <begin position="1832"/>
        <end position="2007"/>
    </location>
</feature>
<feature type="region of interest" description="Disordered" evidence="7">
    <location>
        <begin position="1808"/>
        <end position="1829"/>
    </location>
</feature>
<feature type="signal peptide" evidence="8">
    <location>
        <begin position="1"/>
        <end position="24"/>
    </location>
</feature>
<feature type="region of interest" description="Disordered" evidence="7">
    <location>
        <begin position="2492"/>
        <end position="2526"/>
    </location>
</feature>
<feature type="coiled-coil region" evidence="6">
    <location>
        <begin position="2050"/>
        <end position="2144"/>
    </location>
</feature>
<keyword evidence="11" id="KW-1185">Reference proteome</keyword>
<evidence type="ECO:0000256" key="6">
    <source>
        <dbReference type="SAM" id="Coils"/>
    </source>
</evidence>
<keyword evidence="4 6" id="KW-0175">Coiled coil</keyword>
<dbReference type="InterPro" id="IPR028745">
    <property type="entry name" value="AKAP9/Pericentrin"/>
</dbReference>
<feature type="coiled-coil region" evidence="6">
    <location>
        <begin position="772"/>
        <end position="876"/>
    </location>
</feature>
<keyword evidence="8" id="KW-0732">Signal</keyword>
<evidence type="ECO:0000313" key="11">
    <source>
        <dbReference type="Proteomes" id="UP000283509"/>
    </source>
</evidence>
<evidence type="ECO:0000256" key="4">
    <source>
        <dbReference type="ARBA" id="ARBA00023054"/>
    </source>
</evidence>
<feature type="region of interest" description="Disordered" evidence="7">
    <location>
        <begin position="73"/>
        <end position="93"/>
    </location>
</feature>
<feature type="region of interest" description="Disordered" evidence="7">
    <location>
        <begin position="934"/>
        <end position="964"/>
    </location>
</feature>
<feature type="region of interest" description="Disordered" evidence="7">
    <location>
        <begin position="547"/>
        <end position="593"/>
    </location>
</feature>
<accession>A0A423T366</accession>
<protein>
    <submittedName>
        <fullName evidence="10">Putative A-kinase anchor protein 9</fullName>
    </submittedName>
</protein>
<organism evidence="10 11">
    <name type="scientific">Penaeus vannamei</name>
    <name type="common">Whiteleg shrimp</name>
    <name type="synonym">Litopenaeus vannamei</name>
    <dbReference type="NCBI Taxonomy" id="6689"/>
    <lineage>
        <taxon>Eukaryota</taxon>
        <taxon>Metazoa</taxon>
        <taxon>Ecdysozoa</taxon>
        <taxon>Arthropoda</taxon>
        <taxon>Crustacea</taxon>
        <taxon>Multicrustacea</taxon>
        <taxon>Malacostraca</taxon>
        <taxon>Eumalacostraca</taxon>
        <taxon>Eucarida</taxon>
        <taxon>Decapoda</taxon>
        <taxon>Dendrobranchiata</taxon>
        <taxon>Penaeoidea</taxon>
        <taxon>Penaeidae</taxon>
        <taxon>Penaeus</taxon>
    </lineage>
</organism>
<evidence type="ECO:0000259" key="9">
    <source>
        <dbReference type="Pfam" id="PF10495"/>
    </source>
</evidence>
<feature type="region of interest" description="Disordered" evidence="7">
    <location>
        <begin position="1724"/>
        <end position="1747"/>
    </location>
</feature>
<evidence type="ECO:0000256" key="8">
    <source>
        <dbReference type="SAM" id="SignalP"/>
    </source>
</evidence>
<feature type="coiled-coil region" evidence="6">
    <location>
        <begin position="2184"/>
        <end position="2211"/>
    </location>
</feature>
<feature type="coiled-coil region" evidence="6">
    <location>
        <begin position="1424"/>
        <end position="1626"/>
    </location>
</feature>
<comment type="caution">
    <text evidence="10">The sequence shown here is derived from an EMBL/GenBank/DDBJ whole genome shotgun (WGS) entry which is preliminary data.</text>
</comment>
<dbReference type="InterPro" id="IPR019528">
    <property type="entry name" value="PACT_domain"/>
</dbReference>
<dbReference type="STRING" id="6689.A0A423T366"/>
<dbReference type="PANTHER" id="PTHR44981:SF2">
    <property type="entry name" value="PERICENTRIN-LIKE PROTEIN, ISOFORM F"/>
    <property type="match status" value="1"/>
</dbReference>
<sequence>MPCLMFLPLTSLLFILLYFPLSSSCPPPNLTLSSSNVHHQYLHVANKVVNKIDKNINDLLERIFPGDVALVLDGGPPPSGSDGGGDTSRQQESWETLAEQVERLISARTRLAETTNEFEGKLKESLTLELSSVGHELEKMVKRVATEEIGETRQTFEQRRVDDQFVEEFMEITRRQFERDQAEKLQLLENQKMMIHKILEDDKTKLHNLCSTHISNLNSVASVPDAIQLVNTLVNSLEKTLSEEVSWVEQQYKELLEQYAYEQKLVRETYFQTLVELKLRLDTLLVESNKQKEAGPSDMSSLGAEMVKMKEEHAAEVARLENQLAARDNEALRHLQSLYSDRDWYKKTVGLLSHVTLQLLHYYSVAENYTHKSHAAPTHDSIQYQEVMPGKVLDLSFLSDCVHDENDANQYTTFPEDSAVSTGLIGKTVEADHGEEAELGSNAESMLDSTAMSEGMLDDMDKDEQVRQILTKSYPQLMSILKGRWDRVMVDHLEKEVQELTISLQASAGMLKIFMHSVTENQDLSSHTIRDESRIDNAKESSLELTQHHMDESPDRSGQPGSSRQGDESGDQLCGDTEESLPDTERARQLAKSQLTSHYSSKYPEDFSQSLTQLLCHDDSFLNLTKLKPQDLGDEDKLKRAIVQLCRNAEATDNLQLKLHHLDGLLKGCEQEKIVLEEEIEHLNHCNKNLAIELQTAKDQLEEFELVQQGKGGAGTTQYAARMEASKDIKERVRALLSAKNKSLMNHTELISRIGDLEGMLEALVRESDAVTETLKAQVSDLSQQLEVADRQLRSSRQFLEEHASERDQEVEDLIQAKEKLQVQLRERDAVITQHANLEKEVENLERDLREKSQELQDALALKEELLAENKTAVDKIWDLRDIIQSLESQLDAKCVQELEVNTQVESLKSTLAQAQRHSLDLTQQLEEVQCARGEESTGYGEHVSTRLSRIGAPEEEENEAQHASSSLFQELTQEGGLATQNANGQTLLQVIEDRLDRTTRGLEALQLSISSASQSEEDLSVKDHLEIPSLRELESSRALSPSTLDRRLEDKLMMLERTTEAAVKRTRDLEMTVKNLRLDLDEAIIERDALQERSSEQLVQISSLEARLDELRRSDHPMAAEMRQRFTLVQEDLEKKRNELAIKGREVEELRFNLNDLRGKLLSREDELQRLLSVSQPHSLPQSSAEQLLAKHQQLEDELKAKSDVIEKLKNELSDAAKGSGMPSVLSYRLFDDKNAEIDNLVHRLEDVKARVKEVALQLLQNGSVEEAVNMLKRIASDGKFHESLDSTYNTHSLEVLRRDPVEVSPNLTPVMVPNSKEKSSVLIMPTSQEEDTITTQSSQDLSLMSVQPDVLKVPDNLVHEALSASTELKQVLDEVIQGGDKETAGASENEVEMGTSEASLAAHSQAEEESLDVTKRMVDSSQKKLEDDYRIAQDLLEAREAEITQLSEEIEDVVPQPLPSETIQLQDRCFRLEEQLLELQGKLENIETDYEEERKCHQESEEKLMEYGKERDRLKETIREGSEKLKNMEMELRMTKHSLEEKTDQLQQLKQKYAEQAVVLRYKEEELLKMNTQVDQIQVEMKEKLSHANRELSKMEQQYQREILDVKEEQIVREKQLCSDYEERMADQVSDLTKLVRDKEETISRIRLYYESELKEAVAQKDQALRKACEWREKLRVEEAGEQSRDINRLCDSLEELKAGVAQEVNKSDQLDTSLVTYLKQGQDRENAGHSNRASSTFSDISEGDETGDVVNKVQKLMAKVHQEGVQVLTLIELMFLQKHQSHLNTTQKSLISQTGLLGLESLDNSSVASREVSPKSGPSGIDALGNRERTQLLRRMASLEEELGKKEREMKEKVEQLEFRLEQEEIAADELKLNSEADKRRIEKLSEQLHQERLSGADQISEITFLRSQHTALQIQLQKVQEERNHIRESLDSTQKQIETLRADLQAERSNFSNVSKVLNQQRRLSSTTKNQQNQVIMDLRETLEKEREKILMLRAQLNEAVNKQTSVKSGTGRASARARNTDILESHIRSPSEDVKVQLVIEQERVAELQRSHDKEVMKVQNLTEQLRIERSSSKALLMEEQAKNSEYTKLIRNLEGDRDKLKRQISSDRERIQHQESRIQELESDLTKLEAELRAQAAAHEMASHRVREGDAQLHASYTSVLNKLGEAEAEVCSLRLRNSLLSKDLELAREKEMQLQQELNTEKMAINRLGLPALAKINNLNEYFELQLKENVELCKSVLRLTDNRHAARLKIVSLEATITDLTEQLVKAKTAANSSPTPERILRNERSIWETERTALQSLISRKDAELVRLRREAESRLSNQNFSAPADDSRVQYIYGKYLRSESWRKALVYQKKYLLVVLQGYEATEQNTYSRLHVMAERVYGPGISSLRASQPRGQPNRSFRVRVLVVIACCRMRYLVQRWKRSRRLGSQILLPNPPTSAVGTPEPTHGSRPDSAASGPGLPLGITEETRPSLTLHRTSVAAAWGGITGHTPPTKETTNSPSLQHQAASVTRRSLFPEQESSSLDEYIERLGNIHSKLGLTPRNNN</sequence>
<reference evidence="10 11" key="2">
    <citation type="submission" date="2019-01" db="EMBL/GenBank/DDBJ databases">
        <title>The decoding of complex shrimp genome reveals the adaptation for benthos swimmer, frequently molting mechanism and breeding impact on genome.</title>
        <authorList>
            <person name="Sun Y."/>
            <person name="Gao Y."/>
            <person name="Yu Y."/>
        </authorList>
    </citation>
    <scope>NUCLEOTIDE SEQUENCE [LARGE SCALE GENOMIC DNA]</scope>
    <source>
        <tissue evidence="10">Muscle</tissue>
    </source>
</reference>
<feature type="compositionally biased region" description="Polar residues" evidence="7">
    <location>
        <begin position="2502"/>
        <end position="2520"/>
    </location>
</feature>
<feature type="region of interest" description="Disordered" evidence="7">
    <location>
        <begin position="2440"/>
        <end position="2479"/>
    </location>
</feature>
<dbReference type="GO" id="GO:0005737">
    <property type="term" value="C:cytoplasm"/>
    <property type="evidence" value="ECO:0007669"/>
    <property type="project" value="UniProtKB-ARBA"/>
</dbReference>
<keyword evidence="5" id="KW-0206">Cytoskeleton</keyword>
<keyword evidence="10" id="KW-0808">Transferase</keyword>
<feature type="compositionally biased region" description="Polar residues" evidence="7">
    <location>
        <begin position="1731"/>
        <end position="1742"/>
    </location>
</feature>
<evidence type="ECO:0000256" key="1">
    <source>
        <dbReference type="ARBA" id="ARBA00004300"/>
    </source>
</evidence>
<feature type="coiled-coil region" evidence="6">
    <location>
        <begin position="1067"/>
        <end position="1094"/>
    </location>
</feature>
<dbReference type="PANTHER" id="PTHR44981">
    <property type="entry name" value="PERICENTRIN-LIKE PROTEIN, ISOFORM F"/>
    <property type="match status" value="1"/>
</dbReference>
<feature type="domain" description="Pericentrin/AKAP-450 centrosomal targeting" evidence="9">
    <location>
        <begin position="2345"/>
        <end position="2429"/>
    </location>
</feature>
<dbReference type="OrthoDB" id="6354508at2759"/>
<evidence type="ECO:0000256" key="7">
    <source>
        <dbReference type="SAM" id="MobiDB-lite"/>
    </source>
</evidence>
<evidence type="ECO:0000313" key="10">
    <source>
        <dbReference type="EMBL" id="ROT70835.1"/>
    </source>
</evidence>
<evidence type="ECO:0000256" key="3">
    <source>
        <dbReference type="ARBA" id="ARBA00022553"/>
    </source>
</evidence>
<keyword evidence="3" id="KW-0597">Phosphoprotein</keyword>
<gene>
    <name evidence="10" type="ORF">C7M84_010854</name>
</gene>
<dbReference type="GO" id="GO:0005813">
    <property type="term" value="C:centrosome"/>
    <property type="evidence" value="ECO:0007669"/>
    <property type="project" value="UniProtKB-SubCell"/>
</dbReference>
<feature type="coiled-coil region" evidence="6">
    <location>
        <begin position="1186"/>
        <end position="1259"/>
    </location>
</feature>
<dbReference type="Proteomes" id="UP000283509">
    <property type="component" value="Unassembled WGS sequence"/>
</dbReference>
<feature type="coiled-coil region" evidence="6">
    <location>
        <begin position="2251"/>
        <end position="2278"/>
    </location>
</feature>
<comment type="subcellular location">
    <subcellularLocation>
        <location evidence="1">Cytoplasm</location>
        <location evidence="1">Cytoskeleton</location>
        <location evidence="1">Microtubule organizing center</location>
        <location evidence="1">Centrosome</location>
    </subcellularLocation>
</comment>
<feature type="coiled-coil region" evidence="6">
    <location>
        <begin position="1120"/>
        <end position="1154"/>
    </location>
</feature>
<feature type="coiled-coil region" evidence="6">
    <location>
        <begin position="905"/>
        <end position="932"/>
    </location>
</feature>
<feature type="chain" id="PRO_5019306657" evidence="8">
    <location>
        <begin position="25"/>
        <end position="2554"/>
    </location>
</feature>
<dbReference type="Pfam" id="PF10495">
    <property type="entry name" value="PACT_coil_coil"/>
    <property type="match status" value="1"/>
</dbReference>
<dbReference type="GO" id="GO:0007165">
    <property type="term" value="P:signal transduction"/>
    <property type="evidence" value="ECO:0007669"/>
    <property type="project" value="InterPro"/>
</dbReference>
<dbReference type="GO" id="GO:0016301">
    <property type="term" value="F:kinase activity"/>
    <property type="evidence" value="ECO:0007669"/>
    <property type="project" value="UniProtKB-KW"/>
</dbReference>
<dbReference type="GO" id="GO:0060090">
    <property type="term" value="F:molecular adaptor activity"/>
    <property type="evidence" value="ECO:0007669"/>
    <property type="project" value="InterPro"/>
</dbReference>
<keyword evidence="2" id="KW-0963">Cytoplasm</keyword>
<evidence type="ECO:0000256" key="5">
    <source>
        <dbReference type="ARBA" id="ARBA00023212"/>
    </source>
</evidence>
<dbReference type="EMBL" id="QCYY01002380">
    <property type="protein sequence ID" value="ROT70835.1"/>
    <property type="molecule type" value="Genomic_DNA"/>
</dbReference>
<keyword evidence="10" id="KW-0418">Kinase</keyword>
<name>A0A423T366_PENVA</name>
<evidence type="ECO:0000256" key="2">
    <source>
        <dbReference type="ARBA" id="ARBA00022490"/>
    </source>
</evidence>